<dbReference type="PANTHER" id="PTHR21579">
    <property type="entry name" value="PROTEIN TINCAR"/>
    <property type="match status" value="1"/>
</dbReference>
<dbReference type="InterPro" id="IPR053291">
    <property type="entry name" value="Ommatidial_diff-associated"/>
</dbReference>
<comment type="caution">
    <text evidence="3">The sequence shown here is derived from an EMBL/GenBank/DDBJ whole genome shotgun (WGS) entry which is preliminary data.</text>
</comment>
<feature type="transmembrane region" description="Helical" evidence="2">
    <location>
        <begin position="83"/>
        <end position="103"/>
    </location>
</feature>
<gene>
    <name evidence="3" type="ORF">B4U80_05491</name>
</gene>
<feature type="transmembrane region" description="Helical" evidence="2">
    <location>
        <begin position="185"/>
        <end position="207"/>
    </location>
</feature>
<dbReference type="VEuPathDB" id="VectorBase:LDEU005221"/>
<proteinExistence type="predicted"/>
<keyword evidence="2" id="KW-1133">Transmembrane helix</keyword>
<reference evidence="3 4" key="1">
    <citation type="journal article" date="2018" name="Gigascience">
        <title>Genomes of trombidid mites reveal novel predicted allergens and laterally-transferred genes associated with secondary metabolism.</title>
        <authorList>
            <person name="Dong X."/>
            <person name="Chaisiri K."/>
            <person name="Xia D."/>
            <person name="Armstrong S.D."/>
            <person name="Fang Y."/>
            <person name="Donnelly M.J."/>
            <person name="Kadowaki T."/>
            <person name="McGarry J.W."/>
            <person name="Darby A.C."/>
            <person name="Makepeace B.L."/>
        </authorList>
    </citation>
    <scope>NUCLEOTIDE SEQUENCE [LARGE SCALE GENOMIC DNA]</scope>
    <source>
        <strain evidence="3">UoL-UT</strain>
    </source>
</reference>
<dbReference type="STRING" id="299467.A0A443SH35"/>
<organism evidence="3 4">
    <name type="scientific">Leptotrombidium deliense</name>
    <dbReference type="NCBI Taxonomy" id="299467"/>
    <lineage>
        <taxon>Eukaryota</taxon>
        <taxon>Metazoa</taxon>
        <taxon>Ecdysozoa</taxon>
        <taxon>Arthropoda</taxon>
        <taxon>Chelicerata</taxon>
        <taxon>Arachnida</taxon>
        <taxon>Acari</taxon>
        <taxon>Acariformes</taxon>
        <taxon>Trombidiformes</taxon>
        <taxon>Prostigmata</taxon>
        <taxon>Anystina</taxon>
        <taxon>Parasitengona</taxon>
        <taxon>Trombiculoidea</taxon>
        <taxon>Trombiculidae</taxon>
        <taxon>Leptotrombidium</taxon>
    </lineage>
</organism>
<sequence length="635" mass="72387">MDFIVDRFENKRSTLSQLEDITNYSRKNEVYKETQDESLMFRSKRGELDLHSAMFSLEFVNLAVALSVNTVRYPSVFWKVSKSFGFLLSIIFIVNTVLSLISYSSFTVLYKMQVFGAEKFIMRYPIKLSLDCTQSLFLSVVYLISVLISSCTLYYYGLDKHEERQKNAFIKFHITNKRGPLMWGYCPHFCAFLSLMVIAFSAIPLMYDLIVVYCGTSRLIFVIGASSIASHIIFSILCWLFLTFKNDWKFSSSFDQETNKMSATEQTKPLMKGEPPLLIIQNGKTFQIRENSSKNAIIHLVHNLLPTQNSQSPVSNEDIYWLKPRPPSPVEESKNLSESCSMSWLRSKKKCETNRKTNSLKNNSEDVEYCTFREIVHRDETDENIVNSTHLSLCPLKDEPFNSTKLNGDYEVFMEPNTVPNTSVISPCSLEQRSTLYSKSAIHNEIENSCSGSLSESSTSPEKSSETSSGIHSNLSSSTEKRSNSVENLIHLMCAKQNWENKHSLQRCMPSVDKPQRVVCVANENNVNTCNVGIRRLRPHTHLEVGDSNHLYGRIPARMTSFSESDHYENSDTKSKCMVPVTPIFHFDELKSLQNTNEVNVDPSSAIAMMYQHRRRDSANFSLASSEGDSNTQKI</sequence>
<dbReference type="AlphaFoldDB" id="A0A443SH35"/>
<feature type="region of interest" description="Disordered" evidence="1">
    <location>
        <begin position="449"/>
        <end position="482"/>
    </location>
</feature>
<feature type="transmembrane region" description="Helical" evidence="2">
    <location>
        <begin position="219"/>
        <end position="242"/>
    </location>
</feature>
<accession>A0A443SH35</accession>
<name>A0A443SH35_9ACAR</name>
<dbReference type="Proteomes" id="UP000288716">
    <property type="component" value="Unassembled WGS sequence"/>
</dbReference>
<feature type="transmembrane region" description="Helical" evidence="2">
    <location>
        <begin position="50"/>
        <end position="71"/>
    </location>
</feature>
<feature type="transmembrane region" description="Helical" evidence="2">
    <location>
        <begin position="136"/>
        <end position="156"/>
    </location>
</feature>
<dbReference type="PANTHER" id="PTHR21579:SF20">
    <property type="entry name" value="PROTEIN TINCAR"/>
    <property type="match status" value="1"/>
</dbReference>
<evidence type="ECO:0000313" key="3">
    <source>
        <dbReference type="EMBL" id="RWS26819.1"/>
    </source>
</evidence>
<protein>
    <submittedName>
        <fullName evidence="3">Uncharacterized protein</fullName>
    </submittedName>
</protein>
<evidence type="ECO:0000256" key="1">
    <source>
        <dbReference type="SAM" id="MobiDB-lite"/>
    </source>
</evidence>
<evidence type="ECO:0000313" key="4">
    <source>
        <dbReference type="Proteomes" id="UP000288716"/>
    </source>
</evidence>
<dbReference type="OrthoDB" id="10033661at2759"/>
<dbReference type="EMBL" id="NCKV01002452">
    <property type="protein sequence ID" value="RWS26819.1"/>
    <property type="molecule type" value="Genomic_DNA"/>
</dbReference>
<keyword evidence="2" id="KW-0472">Membrane</keyword>
<feature type="compositionally biased region" description="Low complexity" evidence="1">
    <location>
        <begin position="449"/>
        <end position="469"/>
    </location>
</feature>
<keyword evidence="4" id="KW-1185">Reference proteome</keyword>
<evidence type="ECO:0000256" key="2">
    <source>
        <dbReference type="SAM" id="Phobius"/>
    </source>
</evidence>
<keyword evidence="2" id="KW-0812">Transmembrane</keyword>